<dbReference type="AlphaFoldDB" id="A0A6P4CNS9"/>
<accession>A0A6P4CNS9</accession>
<feature type="compositionally biased region" description="Basic and acidic residues" evidence="1">
    <location>
        <begin position="75"/>
        <end position="90"/>
    </location>
</feature>
<keyword evidence="2" id="KW-1185">Reference proteome</keyword>
<dbReference type="Proteomes" id="UP000515211">
    <property type="component" value="Chromosome 1"/>
</dbReference>
<dbReference type="KEGG" id="adu:127747517"/>
<evidence type="ECO:0000256" key="1">
    <source>
        <dbReference type="SAM" id="MobiDB-lite"/>
    </source>
</evidence>
<proteinExistence type="predicted"/>
<evidence type="ECO:0000313" key="3">
    <source>
        <dbReference type="RefSeq" id="XP_015953917.1"/>
    </source>
</evidence>
<organism evidence="2 3">
    <name type="scientific">Arachis duranensis</name>
    <name type="common">Wild peanut</name>
    <dbReference type="NCBI Taxonomy" id="130453"/>
    <lineage>
        <taxon>Eukaryota</taxon>
        <taxon>Viridiplantae</taxon>
        <taxon>Streptophyta</taxon>
        <taxon>Embryophyta</taxon>
        <taxon>Tracheophyta</taxon>
        <taxon>Spermatophyta</taxon>
        <taxon>Magnoliopsida</taxon>
        <taxon>eudicotyledons</taxon>
        <taxon>Gunneridae</taxon>
        <taxon>Pentapetalae</taxon>
        <taxon>rosids</taxon>
        <taxon>fabids</taxon>
        <taxon>Fabales</taxon>
        <taxon>Fabaceae</taxon>
        <taxon>Papilionoideae</taxon>
        <taxon>50 kb inversion clade</taxon>
        <taxon>dalbergioids sensu lato</taxon>
        <taxon>Dalbergieae</taxon>
        <taxon>Pterocarpus clade</taxon>
        <taxon>Arachis</taxon>
    </lineage>
</organism>
<evidence type="ECO:0000313" key="4">
    <source>
        <dbReference type="RefSeq" id="XP_052117466.1"/>
    </source>
</evidence>
<reference evidence="2" key="1">
    <citation type="journal article" date="2016" name="Nat. Genet.">
        <title>The genome sequences of Arachis duranensis and Arachis ipaensis, the diploid ancestors of cultivated peanut.</title>
        <authorList>
            <person name="Bertioli D.J."/>
            <person name="Cannon S.B."/>
            <person name="Froenicke L."/>
            <person name="Huang G."/>
            <person name="Farmer A.D."/>
            <person name="Cannon E.K."/>
            <person name="Liu X."/>
            <person name="Gao D."/>
            <person name="Clevenger J."/>
            <person name="Dash S."/>
            <person name="Ren L."/>
            <person name="Moretzsohn M.C."/>
            <person name="Shirasawa K."/>
            <person name="Huang W."/>
            <person name="Vidigal B."/>
            <person name="Abernathy B."/>
            <person name="Chu Y."/>
            <person name="Niederhuth C.E."/>
            <person name="Umale P."/>
            <person name="Araujo A.C."/>
            <person name="Kozik A."/>
            <person name="Kim K.D."/>
            <person name="Burow M.D."/>
            <person name="Varshney R.K."/>
            <person name="Wang X."/>
            <person name="Zhang X."/>
            <person name="Barkley N."/>
            <person name="Guimaraes P.M."/>
            <person name="Isobe S."/>
            <person name="Guo B."/>
            <person name="Liao B."/>
            <person name="Stalker H.T."/>
            <person name="Schmitz R.J."/>
            <person name="Scheffler B.E."/>
            <person name="Leal-Bertioli S.C."/>
            <person name="Xun X."/>
            <person name="Jackson S.A."/>
            <person name="Michelmore R."/>
            <person name="Ozias-Akins P."/>
        </authorList>
    </citation>
    <scope>NUCLEOTIDE SEQUENCE [LARGE SCALE GENOMIC DNA]</scope>
    <source>
        <strain evidence="2">cv. V14167</strain>
    </source>
</reference>
<sequence length="330" mass="37874">MERFNKACLEIQDLPTEVVIMGLVNRLREGPFSQSISKRHPTSLSDVQERAEKYINMEKNVRLRESSWRSGHPPSIKEKEREPKKKEDLGLDRPRKYYSYTPLKVSIVDVCREICNTERLPPPRPIKNKKGGSRSEYCEYHKIYGHSTNDCYDLKNVIEKLTREGRLDRYLMERSDNHGKKKPDDADRRDPPPQTPERHIHMISSGFAGGGLTKSSRKRHLKRFHQVGNESPDLSTISFTKEDGQGVIPEHDDPVVITMILANAHLHRTLVDQGSSANILFKPTFDKLGLDERELRAYPDTLYGLGDTPIKPLEFLPIHTTFGKGKNPKL</sequence>
<evidence type="ECO:0000313" key="2">
    <source>
        <dbReference type="Proteomes" id="UP000515211"/>
    </source>
</evidence>
<dbReference type="PANTHER" id="PTHR33240:SF17">
    <property type="entry name" value="EUKARYOTIC PEPTIDE CHAIN RELEASE FACTOR GTP-BINDING SUBUNIT-LIKE"/>
    <property type="match status" value="1"/>
</dbReference>
<feature type="compositionally biased region" description="Basic and acidic residues" evidence="1">
    <location>
        <begin position="169"/>
        <end position="200"/>
    </location>
</feature>
<dbReference type="RefSeq" id="XP_015953917.1">
    <property type="nucleotide sequence ID" value="XM_016098431.1"/>
</dbReference>
<name>A0A6P4CNS9_ARADU</name>
<feature type="region of interest" description="Disordered" evidence="1">
    <location>
        <begin position="63"/>
        <end position="90"/>
    </location>
</feature>
<dbReference type="KEGG" id="adu:107478294"/>
<gene>
    <name evidence="3" type="primary">LOC107478294</name>
    <name evidence="4" type="synonym">LOC127747517</name>
</gene>
<feature type="region of interest" description="Disordered" evidence="1">
    <location>
        <begin position="169"/>
        <end position="215"/>
    </location>
</feature>
<dbReference type="GeneID" id="107478294"/>
<reference evidence="3 4" key="2">
    <citation type="submission" date="2025-04" db="UniProtKB">
        <authorList>
            <consortium name="RefSeq"/>
        </authorList>
    </citation>
    <scope>IDENTIFICATION</scope>
    <source>
        <tissue evidence="3 4">Whole plant</tissue>
    </source>
</reference>
<dbReference type="PANTHER" id="PTHR33240">
    <property type="entry name" value="OS08G0508500 PROTEIN"/>
    <property type="match status" value="1"/>
</dbReference>
<protein>
    <submittedName>
        <fullName evidence="3">Uncharacterized protein LOC107478294</fullName>
    </submittedName>
    <submittedName>
        <fullName evidence="4">Uncharacterized protein LOC127747517</fullName>
    </submittedName>
</protein>
<dbReference type="RefSeq" id="XP_052117466.1">
    <property type="nucleotide sequence ID" value="XM_052261506.1"/>
</dbReference>